<dbReference type="Proteomes" id="UP000007264">
    <property type="component" value="Unassembled WGS sequence"/>
</dbReference>
<dbReference type="InterPro" id="IPR002110">
    <property type="entry name" value="Ankyrin_rpt"/>
</dbReference>
<dbReference type="STRING" id="574566.I0Z655"/>
<dbReference type="GeneID" id="17044128"/>
<name>I0Z655_COCSC</name>
<dbReference type="OrthoDB" id="71307at2759"/>
<protein>
    <submittedName>
        <fullName evidence="1">Uncharacterized protein</fullName>
    </submittedName>
</protein>
<dbReference type="Pfam" id="PF12796">
    <property type="entry name" value="Ank_2"/>
    <property type="match status" value="1"/>
</dbReference>
<dbReference type="AlphaFoldDB" id="I0Z655"/>
<dbReference type="SUPFAM" id="SSF48403">
    <property type="entry name" value="Ankyrin repeat"/>
    <property type="match status" value="1"/>
</dbReference>
<organism evidence="1 2">
    <name type="scientific">Coccomyxa subellipsoidea (strain C-169)</name>
    <name type="common">Green microalga</name>
    <dbReference type="NCBI Taxonomy" id="574566"/>
    <lineage>
        <taxon>Eukaryota</taxon>
        <taxon>Viridiplantae</taxon>
        <taxon>Chlorophyta</taxon>
        <taxon>core chlorophytes</taxon>
        <taxon>Trebouxiophyceae</taxon>
        <taxon>Trebouxiophyceae incertae sedis</taxon>
        <taxon>Coccomyxaceae</taxon>
        <taxon>Coccomyxa</taxon>
        <taxon>Coccomyxa subellipsoidea</taxon>
    </lineage>
</organism>
<gene>
    <name evidence="1" type="ORF">COCSUDRAFT_61118</name>
</gene>
<dbReference type="Gene3D" id="1.25.40.20">
    <property type="entry name" value="Ankyrin repeat-containing domain"/>
    <property type="match status" value="1"/>
</dbReference>
<sequence length="241" mass="26442">MDADVVVEDGILKYIDALRFGNLDRFREIEEESGDWWFSSLDRGAGAALHFAAECGQLECVRFLVEQRGASVNQGDLGRGWTPLHRCAHMAHYTHAPFLATFEYLLMQGADASILSSAGPQSKPLSAVQGRGWEPGQLRAKLQELIEKHSEVPKAAVYTHSGPQIGEAAEAVLRAWEAQKPLLPPADWRAPPPAGFADAQGMRRVAEEPWRPAGDEDGSFFTRPMTELELQAQSRAVAAAH</sequence>
<keyword evidence="2" id="KW-1185">Reference proteome</keyword>
<accession>I0Z655</accession>
<dbReference type="KEGG" id="csl:COCSUDRAFT_61118"/>
<proteinExistence type="predicted"/>
<comment type="caution">
    <text evidence="1">The sequence shown here is derived from an EMBL/GenBank/DDBJ whole genome shotgun (WGS) entry which is preliminary data.</text>
</comment>
<dbReference type="EMBL" id="AGSI01000003">
    <property type="protein sequence ID" value="EIE26124.1"/>
    <property type="molecule type" value="Genomic_DNA"/>
</dbReference>
<reference evidence="1 2" key="1">
    <citation type="journal article" date="2012" name="Genome Biol.">
        <title>The genome of the polar eukaryotic microalga coccomyxa subellipsoidea reveals traits of cold adaptation.</title>
        <authorList>
            <person name="Blanc G."/>
            <person name="Agarkova I."/>
            <person name="Grimwood J."/>
            <person name="Kuo A."/>
            <person name="Brueggeman A."/>
            <person name="Dunigan D."/>
            <person name="Gurnon J."/>
            <person name="Ladunga I."/>
            <person name="Lindquist E."/>
            <person name="Lucas S."/>
            <person name="Pangilinan J."/>
            <person name="Proschold T."/>
            <person name="Salamov A."/>
            <person name="Schmutz J."/>
            <person name="Weeks D."/>
            <person name="Yamada T."/>
            <person name="Claverie J.M."/>
            <person name="Grigoriev I."/>
            <person name="Van Etten J."/>
            <person name="Lomsadze A."/>
            <person name="Borodovsky M."/>
        </authorList>
    </citation>
    <scope>NUCLEOTIDE SEQUENCE [LARGE SCALE GENOMIC DNA]</scope>
    <source>
        <strain evidence="1 2">C-169</strain>
    </source>
</reference>
<dbReference type="RefSeq" id="XP_005650668.1">
    <property type="nucleotide sequence ID" value="XM_005650611.1"/>
</dbReference>
<evidence type="ECO:0000313" key="2">
    <source>
        <dbReference type="Proteomes" id="UP000007264"/>
    </source>
</evidence>
<dbReference type="InterPro" id="IPR036770">
    <property type="entry name" value="Ankyrin_rpt-contain_sf"/>
</dbReference>
<evidence type="ECO:0000313" key="1">
    <source>
        <dbReference type="EMBL" id="EIE26124.1"/>
    </source>
</evidence>